<sequence>MLAAATAARPSLLLRTAAPTRHLARFASTHQHKVVIVGGGTAGVSVAAQLERAFAAEGRALKEGDIAIVEPANTHHYQPGWTLVGAGLQPLSLMHKPMNEVIPQGIKRYETAVSTFQPDQNQVTTSDDSKIKYDFLVVAPGLKIDFDAVKGLREGLENPSGPVSSIYSVDSCEKVWRNIQGFKEGRAIFTQPAGIIKCAGAPQKILWMAESQWRKDGVREQIEPVFATGAPTMFGVPKYSAALEKIRQQRSVTGLFNHNLVEIDNKRKVATFATPEGGKKEEEFGFLHVVPPQRAPDFIKASPLADAAGWVAVDPATTQSIKYSNVFSLGDASSMPNSKTAAAITAQAPVLVDNLRAAHDGKELPAKYDGYASCPLLTGHDELMLAEFKYGGIPKETFAPLLGSQDVPNRFYYHLKKDFFPRVYWSALVKGVWFGTRGPFRPIDYMYQPPSA</sequence>
<keyword evidence="6" id="KW-0809">Transit peptide</keyword>
<comment type="cofactor">
    <cofactor evidence="1">
        <name>FAD</name>
        <dbReference type="ChEBI" id="CHEBI:57692"/>
    </cofactor>
</comment>
<keyword evidence="7" id="KW-0560">Oxidoreductase</keyword>
<evidence type="ECO:0000256" key="1">
    <source>
        <dbReference type="ARBA" id="ARBA00001974"/>
    </source>
</evidence>
<comment type="similarity">
    <text evidence="9">Belongs to the SQRD family.</text>
</comment>
<dbReference type="Pfam" id="PF07992">
    <property type="entry name" value="Pyr_redox_2"/>
    <property type="match status" value="1"/>
</dbReference>
<dbReference type="GO" id="GO:0070224">
    <property type="term" value="F:sulfide:quinone oxidoreductase activity"/>
    <property type="evidence" value="ECO:0007669"/>
    <property type="project" value="TreeGrafter"/>
</dbReference>
<evidence type="ECO:0000313" key="12">
    <source>
        <dbReference type="EMBL" id="GEM11811.1"/>
    </source>
</evidence>
<evidence type="ECO:0000256" key="9">
    <source>
        <dbReference type="ARBA" id="ARBA00060891"/>
    </source>
</evidence>
<dbReference type="GO" id="GO:0070221">
    <property type="term" value="P:sulfide oxidation, using sulfide:quinone oxidoreductase"/>
    <property type="evidence" value="ECO:0007669"/>
    <property type="project" value="TreeGrafter"/>
</dbReference>
<evidence type="ECO:0000256" key="3">
    <source>
        <dbReference type="ARBA" id="ARBA00022630"/>
    </source>
</evidence>
<keyword evidence="8" id="KW-0496">Mitochondrion</keyword>
<accession>A0A511KN89</accession>
<evidence type="ECO:0000256" key="4">
    <source>
        <dbReference type="ARBA" id="ARBA00022719"/>
    </source>
</evidence>
<evidence type="ECO:0000256" key="5">
    <source>
        <dbReference type="ARBA" id="ARBA00022827"/>
    </source>
</evidence>
<protein>
    <recommendedName>
        <fullName evidence="10">Sulfide:quinone oxidoreductase, mitochondrial</fullName>
    </recommendedName>
</protein>
<dbReference type="PANTHER" id="PTHR10632">
    <property type="entry name" value="SULFIDE:QUINONE OXIDOREDUCTASE"/>
    <property type="match status" value="1"/>
</dbReference>
<dbReference type="InterPro" id="IPR023753">
    <property type="entry name" value="FAD/NAD-binding_dom"/>
</dbReference>
<dbReference type="GO" id="GO:0048038">
    <property type="term" value="F:quinone binding"/>
    <property type="evidence" value="ECO:0007669"/>
    <property type="project" value="UniProtKB-KW"/>
</dbReference>
<dbReference type="SUPFAM" id="SSF51905">
    <property type="entry name" value="FAD/NAD(P)-binding domain"/>
    <property type="match status" value="2"/>
</dbReference>
<keyword evidence="4" id="KW-0874">Quinone</keyword>
<evidence type="ECO:0000313" key="13">
    <source>
        <dbReference type="Proteomes" id="UP000321518"/>
    </source>
</evidence>
<gene>
    <name evidence="12" type="ORF">Rt10032_c17g5828</name>
</gene>
<reference evidence="12 13" key="1">
    <citation type="submission" date="2019-07" db="EMBL/GenBank/DDBJ databases">
        <title>Rhodotorula toruloides NBRC10032 genome sequencing.</title>
        <authorList>
            <person name="Shida Y."/>
            <person name="Takaku H."/>
            <person name="Ogasawara W."/>
            <person name="Mori K."/>
        </authorList>
    </citation>
    <scope>NUCLEOTIDE SEQUENCE [LARGE SCALE GENOMIC DNA]</scope>
    <source>
        <strain evidence="12 13">NBRC10032</strain>
    </source>
</reference>
<evidence type="ECO:0000259" key="11">
    <source>
        <dbReference type="Pfam" id="PF07992"/>
    </source>
</evidence>
<evidence type="ECO:0000256" key="8">
    <source>
        <dbReference type="ARBA" id="ARBA00023128"/>
    </source>
</evidence>
<evidence type="ECO:0000256" key="2">
    <source>
        <dbReference type="ARBA" id="ARBA00004173"/>
    </source>
</evidence>
<dbReference type="GO" id="GO:0005739">
    <property type="term" value="C:mitochondrion"/>
    <property type="evidence" value="ECO:0007669"/>
    <property type="project" value="UniProtKB-SubCell"/>
</dbReference>
<dbReference type="PANTHER" id="PTHR10632:SF2">
    <property type="entry name" value="SULFIDE:QUINONE OXIDOREDUCTASE, MITOCHONDRIAL"/>
    <property type="match status" value="1"/>
</dbReference>
<organism evidence="12 13">
    <name type="scientific">Rhodotorula toruloides</name>
    <name type="common">Yeast</name>
    <name type="synonym">Rhodosporidium toruloides</name>
    <dbReference type="NCBI Taxonomy" id="5286"/>
    <lineage>
        <taxon>Eukaryota</taxon>
        <taxon>Fungi</taxon>
        <taxon>Dikarya</taxon>
        <taxon>Basidiomycota</taxon>
        <taxon>Pucciniomycotina</taxon>
        <taxon>Microbotryomycetes</taxon>
        <taxon>Sporidiobolales</taxon>
        <taxon>Sporidiobolaceae</taxon>
        <taxon>Rhodotorula</taxon>
    </lineage>
</organism>
<keyword evidence="5" id="KW-0274">FAD</keyword>
<evidence type="ECO:0000256" key="7">
    <source>
        <dbReference type="ARBA" id="ARBA00023002"/>
    </source>
</evidence>
<dbReference type="InterPro" id="IPR036188">
    <property type="entry name" value="FAD/NAD-bd_sf"/>
</dbReference>
<comment type="caution">
    <text evidence="12">The sequence shown here is derived from an EMBL/GenBank/DDBJ whole genome shotgun (WGS) entry which is preliminary data.</text>
</comment>
<dbReference type="GO" id="GO:0071949">
    <property type="term" value="F:FAD binding"/>
    <property type="evidence" value="ECO:0007669"/>
    <property type="project" value="TreeGrafter"/>
</dbReference>
<dbReference type="Proteomes" id="UP000321518">
    <property type="component" value="Unassembled WGS sequence"/>
</dbReference>
<dbReference type="OrthoDB" id="5376590at2759"/>
<keyword evidence="3" id="KW-0285">Flavoprotein</keyword>
<dbReference type="InterPro" id="IPR015904">
    <property type="entry name" value="Sulphide_quinone_reductase"/>
</dbReference>
<name>A0A511KN89_RHOTO</name>
<feature type="domain" description="FAD/NAD(P)-binding" evidence="11">
    <location>
        <begin position="33"/>
        <end position="152"/>
    </location>
</feature>
<dbReference type="EMBL" id="BJWK01000017">
    <property type="protein sequence ID" value="GEM11811.1"/>
    <property type="molecule type" value="Genomic_DNA"/>
</dbReference>
<evidence type="ECO:0000256" key="10">
    <source>
        <dbReference type="ARBA" id="ARBA00070160"/>
    </source>
</evidence>
<comment type="subcellular location">
    <subcellularLocation>
        <location evidence="2">Mitochondrion</location>
    </subcellularLocation>
</comment>
<dbReference type="FunFam" id="3.50.50.60:FF:000034">
    <property type="entry name" value="sulfide:quinone oxidoreductase, mitochondrial"/>
    <property type="match status" value="1"/>
</dbReference>
<proteinExistence type="inferred from homology"/>
<dbReference type="AlphaFoldDB" id="A0A511KN89"/>
<dbReference type="Gene3D" id="3.50.50.60">
    <property type="entry name" value="FAD/NAD(P)-binding domain"/>
    <property type="match status" value="2"/>
</dbReference>
<evidence type="ECO:0000256" key="6">
    <source>
        <dbReference type="ARBA" id="ARBA00022946"/>
    </source>
</evidence>